<evidence type="ECO:0000259" key="7">
    <source>
        <dbReference type="Pfam" id="PF04085"/>
    </source>
</evidence>
<evidence type="ECO:0000256" key="1">
    <source>
        <dbReference type="ARBA" id="ARBA00009369"/>
    </source>
</evidence>
<name>A0ABS2NAG0_9BACI</name>
<evidence type="ECO:0000313" key="8">
    <source>
        <dbReference type="EMBL" id="MBM7584842.1"/>
    </source>
</evidence>
<sequence length="292" mass="32969">MPQFFMNKRLIILLVSIIVLVALVGYSLRERENISWPEQFVKDIVGFGQSIVSKPVSSVSGFFEDLDNLQNTYTENEKLKSRLEELVQLEIKVEDLAKENEKLRDIVGKEENLREYNPIHATVIARNPDQWQDLLIINRGENHGVYPNMAVITSKGLIGKVKSATNFSATVELLSAKNSNNRVSVTIQGEKDIFAFVEGFDKEKKKLMVKRIPYDMKVKKGSIVATSGLGGVFPKNLPVGKVTEVIPDQYGLTQTAYVEPTADYYDLEHVMVVERTMTKAKEPNTANKEEEE</sequence>
<dbReference type="NCBIfam" id="TIGR00219">
    <property type="entry name" value="mreC"/>
    <property type="match status" value="1"/>
</dbReference>
<keyword evidence="9" id="KW-1185">Reference proteome</keyword>
<dbReference type="InterPro" id="IPR007221">
    <property type="entry name" value="MreC"/>
</dbReference>
<feature type="domain" description="Rod shape-determining protein MreC beta-barrel core" evidence="7">
    <location>
        <begin position="123"/>
        <end position="274"/>
    </location>
</feature>
<evidence type="ECO:0000256" key="5">
    <source>
        <dbReference type="PIRNR" id="PIRNR038471"/>
    </source>
</evidence>
<dbReference type="Gene3D" id="1.20.5.490">
    <property type="entry name" value="Single helix bin"/>
    <property type="match status" value="1"/>
</dbReference>
<dbReference type="Pfam" id="PF04085">
    <property type="entry name" value="MreC"/>
    <property type="match status" value="1"/>
</dbReference>
<dbReference type="InterPro" id="IPR042177">
    <property type="entry name" value="Cell/Rod_1"/>
</dbReference>
<evidence type="ECO:0000313" key="9">
    <source>
        <dbReference type="Proteomes" id="UP001646157"/>
    </source>
</evidence>
<dbReference type="InterPro" id="IPR055342">
    <property type="entry name" value="MreC_beta-barrel_core"/>
</dbReference>
<evidence type="ECO:0000256" key="2">
    <source>
        <dbReference type="ARBA" id="ARBA00013855"/>
    </source>
</evidence>
<dbReference type="EMBL" id="JAFBDZ010000001">
    <property type="protein sequence ID" value="MBM7584842.1"/>
    <property type="molecule type" value="Genomic_DNA"/>
</dbReference>
<evidence type="ECO:0000256" key="6">
    <source>
        <dbReference type="SAM" id="Coils"/>
    </source>
</evidence>
<feature type="coiled-coil region" evidence="6">
    <location>
        <begin position="66"/>
        <end position="113"/>
    </location>
</feature>
<dbReference type="PIRSF" id="PIRSF038471">
    <property type="entry name" value="MreC"/>
    <property type="match status" value="1"/>
</dbReference>
<comment type="similarity">
    <text evidence="1 5">Belongs to the MreC family.</text>
</comment>
<dbReference type="Proteomes" id="UP001646157">
    <property type="component" value="Unassembled WGS sequence"/>
</dbReference>
<keyword evidence="3 5" id="KW-0133">Cell shape</keyword>
<dbReference type="RefSeq" id="WP_205169308.1">
    <property type="nucleotide sequence ID" value="NZ_JAFBDZ010000001.1"/>
</dbReference>
<evidence type="ECO:0000256" key="3">
    <source>
        <dbReference type="ARBA" id="ARBA00022960"/>
    </source>
</evidence>
<comment type="function">
    <text evidence="5">Involved in formation and maintenance of cell shape.</text>
</comment>
<protein>
    <recommendedName>
        <fullName evidence="2 5">Cell shape-determining protein MreC</fullName>
    </recommendedName>
    <alternativeName>
        <fullName evidence="4 5">Cell shape protein MreC</fullName>
    </alternativeName>
</protein>
<dbReference type="InterPro" id="IPR042175">
    <property type="entry name" value="Cell/Rod_MreC_2"/>
</dbReference>
<accession>A0ABS2NAG0</accession>
<dbReference type="Gene3D" id="2.40.10.340">
    <property type="entry name" value="Rod shape-determining protein MreC, domain 1"/>
    <property type="match status" value="1"/>
</dbReference>
<keyword evidence="6" id="KW-0175">Coiled coil</keyword>
<proteinExistence type="inferred from homology"/>
<comment type="caution">
    <text evidence="8">The sequence shown here is derived from an EMBL/GenBank/DDBJ whole genome shotgun (WGS) entry which is preliminary data.</text>
</comment>
<dbReference type="PANTHER" id="PTHR34138:SF1">
    <property type="entry name" value="CELL SHAPE-DETERMINING PROTEIN MREC"/>
    <property type="match status" value="1"/>
</dbReference>
<dbReference type="PANTHER" id="PTHR34138">
    <property type="entry name" value="CELL SHAPE-DETERMINING PROTEIN MREC"/>
    <property type="match status" value="1"/>
</dbReference>
<dbReference type="Gene3D" id="2.40.10.350">
    <property type="entry name" value="Rod shape-determining protein MreC, domain 2"/>
    <property type="match status" value="1"/>
</dbReference>
<evidence type="ECO:0000256" key="4">
    <source>
        <dbReference type="ARBA" id="ARBA00032089"/>
    </source>
</evidence>
<gene>
    <name evidence="8" type="ORF">JOC86_001379</name>
</gene>
<reference evidence="8 9" key="1">
    <citation type="submission" date="2021-01" db="EMBL/GenBank/DDBJ databases">
        <title>Genomic Encyclopedia of Type Strains, Phase IV (KMG-IV): sequencing the most valuable type-strain genomes for metagenomic binning, comparative biology and taxonomic classification.</title>
        <authorList>
            <person name="Goeker M."/>
        </authorList>
    </citation>
    <scope>NUCLEOTIDE SEQUENCE [LARGE SCALE GENOMIC DNA]</scope>
    <source>
        <strain evidence="8 9">DSM 24834</strain>
    </source>
</reference>
<organism evidence="8 9">
    <name type="scientific">Rossellomorea pakistanensis</name>
    <dbReference type="NCBI Taxonomy" id="992288"/>
    <lineage>
        <taxon>Bacteria</taxon>
        <taxon>Bacillati</taxon>
        <taxon>Bacillota</taxon>
        <taxon>Bacilli</taxon>
        <taxon>Bacillales</taxon>
        <taxon>Bacillaceae</taxon>
        <taxon>Rossellomorea</taxon>
    </lineage>
</organism>